<dbReference type="InterPro" id="IPR016181">
    <property type="entry name" value="Acyl_CoA_acyltransferase"/>
</dbReference>
<keyword evidence="2" id="KW-0663">Pyridoxal phosphate</keyword>
<reference evidence="4" key="1">
    <citation type="journal article" date="2013" name="Extremophiles">
        <title>Proteinivorax tanatarense gen. nov., sp. nov., an anaerobic, haloalkaliphilic, proteolytic bacterium isolated from a decaying algal bloom, and proposal of Proteinivoraceae fam. nov.</title>
        <authorList>
            <person name="Kevbrin V."/>
            <person name="Boltyanskaya Y."/>
            <person name="Zhilina T."/>
            <person name="Kolganova T."/>
            <person name="Lavrentjeva E."/>
            <person name="Kuznetsov B."/>
        </authorList>
    </citation>
    <scope>NUCLEOTIDE SEQUENCE</scope>
    <source>
        <strain evidence="4">Z-910T</strain>
    </source>
</reference>
<dbReference type="AlphaFoldDB" id="A0AAU7VNS7"/>
<dbReference type="Gene3D" id="3.40.630.30">
    <property type="match status" value="1"/>
</dbReference>
<name>A0AAU7VNS7_9FIRM</name>
<dbReference type="SUPFAM" id="SSF55729">
    <property type="entry name" value="Acyl-CoA N-acyltransferases (Nat)"/>
    <property type="match status" value="1"/>
</dbReference>
<proteinExistence type="predicted"/>
<dbReference type="SUPFAM" id="SSF53686">
    <property type="entry name" value="Tryptophan synthase beta subunit-like PLP-dependent enzymes"/>
    <property type="match status" value="1"/>
</dbReference>
<gene>
    <name evidence="4" type="ORF">PRVXT_000893</name>
</gene>
<dbReference type="Pfam" id="PF00291">
    <property type="entry name" value="PALP"/>
    <property type="match status" value="1"/>
</dbReference>
<dbReference type="PANTHER" id="PTHR10314">
    <property type="entry name" value="CYSTATHIONINE BETA-SYNTHASE"/>
    <property type="match status" value="1"/>
</dbReference>
<sequence>MSEENILKSRVGKTPLIRAKKLEEELGISKIYLKLEGGNPSGHREDRLAYLIIKDALDFGKDTICFGSFYGLGNSLAYLCQYYDINLVFVLPKNSKATKKNILNQPNIKLIEYGKNITESVDHSNKLAEENNWYNANPGVENNVLNMSALSYIASELSAQAKGPITTVFSQMSYGFSVSGLHLGFRQLWIHDHIKKMPQLYSCTTDKGNVILESYQKGKEKIVSQNQIKAKASKYNRHLVNLNSSVAQDALNAIYDTNGRIMGVSDEELVEYVSMFKKLERIKLNTTNGFPIAGFIKQAKEGKLSDGAHVILLNDGKANVEIDAVTKEDKDVTDDKIVDLIHDWLMEYTDPKEEIYEALENASDKGHLLFAYHNKDLAGIAIIVNTGFEHFSAKYHLGYIATKKTIKGRGIATQLLAKAVEVTDGNLSLHVEKSNKKAIKLYEKMGFDAPYIRMLHKAKGK</sequence>
<reference evidence="4" key="2">
    <citation type="submission" date="2024-06" db="EMBL/GenBank/DDBJ databases">
        <authorList>
            <person name="Petrova K.O."/>
            <person name="Toshchakov S.V."/>
            <person name="Boltjanskaja Y.V."/>
            <person name="Kevbrin V."/>
        </authorList>
    </citation>
    <scope>NUCLEOTIDE SEQUENCE</scope>
    <source>
        <strain evidence="4">Z-910T</strain>
    </source>
</reference>
<dbReference type="InterPro" id="IPR000182">
    <property type="entry name" value="GNAT_dom"/>
</dbReference>
<evidence type="ECO:0000256" key="1">
    <source>
        <dbReference type="ARBA" id="ARBA00001933"/>
    </source>
</evidence>
<evidence type="ECO:0000256" key="2">
    <source>
        <dbReference type="ARBA" id="ARBA00022898"/>
    </source>
</evidence>
<evidence type="ECO:0000259" key="3">
    <source>
        <dbReference type="PROSITE" id="PS51186"/>
    </source>
</evidence>
<dbReference type="InterPro" id="IPR001926">
    <property type="entry name" value="TrpB-like_PALP"/>
</dbReference>
<feature type="domain" description="N-acetyltransferase" evidence="3">
    <location>
        <begin position="320"/>
        <end position="461"/>
    </location>
</feature>
<evidence type="ECO:0000313" key="4">
    <source>
        <dbReference type="EMBL" id="XBX75739.1"/>
    </source>
</evidence>
<dbReference type="RefSeq" id="WP_350344477.1">
    <property type="nucleotide sequence ID" value="NZ_CP158367.1"/>
</dbReference>
<dbReference type="InterPro" id="IPR050214">
    <property type="entry name" value="Cys_Synth/Cystath_Beta-Synth"/>
</dbReference>
<dbReference type="Gene3D" id="3.40.50.1100">
    <property type="match status" value="2"/>
</dbReference>
<dbReference type="GO" id="GO:1901605">
    <property type="term" value="P:alpha-amino acid metabolic process"/>
    <property type="evidence" value="ECO:0007669"/>
    <property type="project" value="UniProtKB-ARBA"/>
</dbReference>
<organism evidence="4">
    <name type="scientific">Proteinivorax tanatarense</name>
    <dbReference type="NCBI Taxonomy" id="1260629"/>
    <lineage>
        <taxon>Bacteria</taxon>
        <taxon>Bacillati</taxon>
        <taxon>Bacillota</taxon>
        <taxon>Clostridia</taxon>
        <taxon>Eubacteriales</taxon>
        <taxon>Proteinivoracaceae</taxon>
        <taxon>Proteinivorax</taxon>
    </lineage>
</organism>
<dbReference type="EMBL" id="CP158367">
    <property type="protein sequence ID" value="XBX75739.1"/>
    <property type="molecule type" value="Genomic_DNA"/>
</dbReference>
<dbReference type="PROSITE" id="PS51186">
    <property type="entry name" value="GNAT"/>
    <property type="match status" value="1"/>
</dbReference>
<dbReference type="CDD" id="cd04301">
    <property type="entry name" value="NAT_SF"/>
    <property type="match status" value="1"/>
</dbReference>
<dbReference type="GO" id="GO:0016747">
    <property type="term" value="F:acyltransferase activity, transferring groups other than amino-acyl groups"/>
    <property type="evidence" value="ECO:0007669"/>
    <property type="project" value="InterPro"/>
</dbReference>
<protein>
    <submittedName>
        <fullName evidence="4">Pyridoxal-phosphate dependent enzyme</fullName>
    </submittedName>
</protein>
<comment type="cofactor">
    <cofactor evidence="1">
        <name>pyridoxal 5'-phosphate</name>
        <dbReference type="ChEBI" id="CHEBI:597326"/>
    </cofactor>
</comment>
<dbReference type="Pfam" id="PF00583">
    <property type="entry name" value="Acetyltransf_1"/>
    <property type="match status" value="1"/>
</dbReference>
<dbReference type="InterPro" id="IPR036052">
    <property type="entry name" value="TrpB-like_PALP_sf"/>
</dbReference>
<accession>A0AAU7VNS7</accession>